<dbReference type="EMBL" id="BAAAGE010000001">
    <property type="protein sequence ID" value="GAA0712375.1"/>
    <property type="molecule type" value="Genomic_DNA"/>
</dbReference>
<organism evidence="1 2">
    <name type="scientific">Aquimarina litoralis</name>
    <dbReference type="NCBI Taxonomy" id="584605"/>
    <lineage>
        <taxon>Bacteria</taxon>
        <taxon>Pseudomonadati</taxon>
        <taxon>Bacteroidota</taxon>
        <taxon>Flavobacteriia</taxon>
        <taxon>Flavobacteriales</taxon>
        <taxon>Flavobacteriaceae</taxon>
        <taxon>Aquimarina</taxon>
    </lineage>
</organism>
<gene>
    <name evidence="1" type="ORF">GCM10009430_02730</name>
</gene>
<name>A0ABN1IFV6_9FLAO</name>
<proteinExistence type="predicted"/>
<reference evidence="1 2" key="1">
    <citation type="journal article" date="2019" name="Int. J. Syst. Evol. Microbiol.">
        <title>The Global Catalogue of Microorganisms (GCM) 10K type strain sequencing project: providing services to taxonomists for standard genome sequencing and annotation.</title>
        <authorList>
            <consortium name="The Broad Institute Genomics Platform"/>
            <consortium name="The Broad Institute Genome Sequencing Center for Infectious Disease"/>
            <person name="Wu L."/>
            <person name="Ma J."/>
        </authorList>
    </citation>
    <scope>NUCLEOTIDE SEQUENCE [LARGE SCALE GENOMIC DNA]</scope>
    <source>
        <strain evidence="1 2">JCM 15974</strain>
    </source>
</reference>
<dbReference type="Proteomes" id="UP001501758">
    <property type="component" value="Unassembled WGS sequence"/>
</dbReference>
<dbReference type="RefSeq" id="WP_343909762.1">
    <property type="nucleotide sequence ID" value="NZ_BAAAGE010000001.1"/>
</dbReference>
<protein>
    <submittedName>
        <fullName evidence="1">Uncharacterized protein</fullName>
    </submittedName>
</protein>
<comment type="caution">
    <text evidence="1">The sequence shown here is derived from an EMBL/GenBank/DDBJ whole genome shotgun (WGS) entry which is preliminary data.</text>
</comment>
<evidence type="ECO:0000313" key="2">
    <source>
        <dbReference type="Proteomes" id="UP001501758"/>
    </source>
</evidence>
<accession>A0ABN1IFV6</accession>
<sequence>MRKDKYLKKALSWVEKRSTVSVNSIAEDYDDPKAFISKSSKEKIRADISFVTHGGAKHFIEIALKNMDTKKQVVKWKVLSFIAGVKRGKLHLLAPKGHKAHAERLIKRYNINAMVYSL</sequence>
<keyword evidence="2" id="KW-1185">Reference proteome</keyword>
<evidence type="ECO:0000313" key="1">
    <source>
        <dbReference type="EMBL" id="GAA0712375.1"/>
    </source>
</evidence>